<protein>
    <submittedName>
        <fullName evidence="3">Uncharacterized protein</fullName>
    </submittedName>
</protein>
<evidence type="ECO:0000313" key="3">
    <source>
        <dbReference type="EMBL" id="ADD92960.1"/>
    </source>
</evidence>
<dbReference type="EMBL" id="GU942959">
    <property type="protein sequence ID" value="ADD92960.1"/>
    <property type="molecule type" value="Genomic_DNA"/>
</dbReference>
<reference evidence="3" key="1">
    <citation type="journal article" date="2010" name="ISME J.">
        <title>Metagenome of the Mediterranean deep chlorophyll maximum studied by direct and fosmid library 454 pyrosequencing.</title>
        <authorList>
            <person name="Ghai R."/>
            <person name="Martin-Cuadrado A.B."/>
            <person name="Molto A.G."/>
            <person name="Heredia I.G."/>
            <person name="Cabrera R."/>
            <person name="Martin J."/>
            <person name="Verdu M."/>
            <person name="Deschamps P."/>
            <person name="Moreira D."/>
            <person name="Lopez-Garcia P."/>
            <person name="Mira A."/>
            <person name="Rodriguez-Valera F."/>
        </authorList>
    </citation>
    <scope>NUCLEOTIDE SEQUENCE</scope>
</reference>
<keyword evidence="2" id="KW-0472">Membrane</keyword>
<feature type="compositionally biased region" description="Acidic residues" evidence="1">
    <location>
        <begin position="308"/>
        <end position="328"/>
    </location>
</feature>
<proteinExistence type="predicted"/>
<dbReference type="AlphaFoldDB" id="D6PB59"/>
<evidence type="ECO:0000256" key="2">
    <source>
        <dbReference type="SAM" id="Phobius"/>
    </source>
</evidence>
<keyword evidence="2" id="KW-1133">Transmembrane helix</keyword>
<name>D6PB59_9ARCH</name>
<sequence>MSSFGTTPYLTQSFNNWLLGWHDPVSAFLATGNPMDYSVGWTSLETNETYFSSDVLNNGAAVANGDGTNYTMCTGEGGDCDQGETLAEDGSTQLSWRNDAMFAATYGLISPESLVDTTGGFLTGDGDKVDVSGYAIADVTCDGTATVKGIPVDTCSATVVATERSIQANLLETYSLLDATPGALPVYFGSEITMSAEELSGLIIAGESASTFYLDTREHTNQASTPAMSDLVPVFEIKSSSMIDDDDAEDMESAIVTNQDSMMYWTNFDHPIDFVTLIFWLGGIALIAVGMVSAANAPDEKEYTAETTESDTESSEPDAETTESDVDE</sequence>
<evidence type="ECO:0000256" key="1">
    <source>
        <dbReference type="SAM" id="MobiDB-lite"/>
    </source>
</evidence>
<feature type="transmembrane region" description="Helical" evidence="2">
    <location>
        <begin position="277"/>
        <end position="295"/>
    </location>
</feature>
<accession>D6PB59</accession>
<feature type="region of interest" description="Disordered" evidence="1">
    <location>
        <begin position="297"/>
        <end position="328"/>
    </location>
</feature>
<keyword evidence="2" id="KW-0812">Transmembrane</keyword>
<organism evidence="3">
    <name type="scientific">uncultured archaeon MedDCM-OCT-S04-C140</name>
    <dbReference type="NCBI Taxonomy" id="743085"/>
    <lineage>
        <taxon>Archaea</taxon>
        <taxon>environmental samples</taxon>
    </lineage>
</organism>